<dbReference type="Gene3D" id="3.40.50.720">
    <property type="entry name" value="NAD(P)-binding Rossmann-like Domain"/>
    <property type="match status" value="1"/>
</dbReference>
<gene>
    <name evidence="3" type="ordered locus">Isop_0115</name>
</gene>
<dbReference type="InterPro" id="IPR000683">
    <property type="entry name" value="Gfo/Idh/MocA-like_OxRdtase_N"/>
</dbReference>
<organism evidence="3 4">
    <name type="scientific">Isosphaera pallida (strain ATCC 43644 / DSM 9630 / IS1B)</name>
    <dbReference type="NCBI Taxonomy" id="575540"/>
    <lineage>
        <taxon>Bacteria</taxon>
        <taxon>Pseudomonadati</taxon>
        <taxon>Planctomycetota</taxon>
        <taxon>Planctomycetia</taxon>
        <taxon>Isosphaerales</taxon>
        <taxon>Isosphaeraceae</taxon>
        <taxon>Isosphaera</taxon>
    </lineage>
</organism>
<dbReference type="KEGG" id="ipa:Isop_0115"/>
<dbReference type="Gene3D" id="3.30.360.10">
    <property type="entry name" value="Dihydrodipicolinate Reductase, domain 2"/>
    <property type="match status" value="1"/>
</dbReference>
<proteinExistence type="predicted"/>
<dbReference type="InParanoid" id="E8R5H1"/>
<dbReference type="InterPro" id="IPR036291">
    <property type="entry name" value="NAD(P)-bd_dom_sf"/>
</dbReference>
<dbReference type="PANTHER" id="PTHR43708:SF3">
    <property type="entry name" value="OXIDOREDUCTASE"/>
    <property type="match status" value="1"/>
</dbReference>
<dbReference type="GO" id="GO:0000166">
    <property type="term" value="F:nucleotide binding"/>
    <property type="evidence" value="ECO:0007669"/>
    <property type="project" value="InterPro"/>
</dbReference>
<name>E8R5H1_ISOPI</name>
<dbReference type="PANTHER" id="PTHR43708">
    <property type="entry name" value="CONSERVED EXPRESSED OXIDOREDUCTASE (EUROFUNG)"/>
    <property type="match status" value="1"/>
</dbReference>
<dbReference type="EMBL" id="CP002353">
    <property type="protein sequence ID" value="ADV60712.1"/>
    <property type="molecule type" value="Genomic_DNA"/>
</dbReference>
<feature type="domain" description="Gfo/Idh/MocA-like oxidoreductase N-terminal" evidence="1">
    <location>
        <begin position="5"/>
        <end position="135"/>
    </location>
</feature>
<evidence type="ECO:0000313" key="3">
    <source>
        <dbReference type="EMBL" id="ADV60712.1"/>
    </source>
</evidence>
<feature type="domain" description="GFO/IDH/MocA-like oxidoreductase" evidence="2">
    <location>
        <begin position="146"/>
        <end position="276"/>
    </location>
</feature>
<dbReference type="InterPro" id="IPR051317">
    <property type="entry name" value="Gfo/Idh/MocA_oxidoreduct"/>
</dbReference>
<reference key="1">
    <citation type="submission" date="2010-11" db="EMBL/GenBank/DDBJ databases">
        <title>The complete sequence of chromosome of Isophaera pallida ATCC 43644.</title>
        <authorList>
            <consortium name="US DOE Joint Genome Institute (JGI-PGF)"/>
            <person name="Lucas S."/>
            <person name="Copeland A."/>
            <person name="Lapidus A."/>
            <person name="Bruce D."/>
            <person name="Goodwin L."/>
            <person name="Pitluck S."/>
            <person name="Kyrpides N."/>
            <person name="Mavromatis K."/>
            <person name="Pagani I."/>
            <person name="Ivanova N."/>
            <person name="Saunders E."/>
            <person name="Brettin T."/>
            <person name="Detter J.C."/>
            <person name="Han C."/>
            <person name="Tapia R."/>
            <person name="Land M."/>
            <person name="Hauser L."/>
            <person name="Markowitz V."/>
            <person name="Cheng J.-F."/>
            <person name="Hugenholtz P."/>
            <person name="Woyke T."/>
            <person name="Wu D."/>
            <person name="Eisen J.A."/>
        </authorList>
    </citation>
    <scope>NUCLEOTIDE SEQUENCE</scope>
    <source>
        <strain>ATCC 43644</strain>
    </source>
</reference>
<dbReference type="AlphaFoldDB" id="E8R5H1"/>
<dbReference type="SUPFAM" id="SSF51735">
    <property type="entry name" value="NAD(P)-binding Rossmann-fold domains"/>
    <property type="match status" value="1"/>
</dbReference>
<dbReference type="Pfam" id="PF22725">
    <property type="entry name" value="GFO_IDH_MocA_C3"/>
    <property type="match status" value="1"/>
</dbReference>
<dbReference type="InterPro" id="IPR055170">
    <property type="entry name" value="GFO_IDH_MocA-like_dom"/>
</dbReference>
<dbReference type="HOGENOM" id="CLU_023194_17_1_0"/>
<evidence type="ECO:0000259" key="2">
    <source>
        <dbReference type="Pfam" id="PF22725"/>
    </source>
</evidence>
<dbReference type="STRING" id="575540.Isop_0115"/>
<dbReference type="FunCoup" id="E8R5H1">
    <property type="interactions" value="183"/>
</dbReference>
<accession>E8R5H1</accession>
<evidence type="ECO:0000259" key="1">
    <source>
        <dbReference type="Pfam" id="PF01408"/>
    </source>
</evidence>
<dbReference type="eggNOG" id="COG0673">
    <property type="taxonomic scope" value="Bacteria"/>
</dbReference>
<dbReference type="Proteomes" id="UP000008631">
    <property type="component" value="Chromosome"/>
</dbReference>
<dbReference type="Pfam" id="PF01408">
    <property type="entry name" value="GFO_IDH_MocA"/>
    <property type="match status" value="1"/>
</dbReference>
<reference evidence="3 4" key="2">
    <citation type="journal article" date="2011" name="Stand. Genomic Sci.">
        <title>Complete genome sequence of Isosphaera pallida type strain (IS1B).</title>
        <authorList>
            <consortium name="US DOE Joint Genome Institute (JGI-PGF)"/>
            <person name="Goker M."/>
            <person name="Cleland D."/>
            <person name="Saunders E."/>
            <person name="Lapidus A."/>
            <person name="Nolan M."/>
            <person name="Lucas S."/>
            <person name="Hammon N."/>
            <person name="Deshpande S."/>
            <person name="Cheng J.F."/>
            <person name="Tapia R."/>
            <person name="Han C."/>
            <person name="Goodwin L."/>
            <person name="Pitluck S."/>
            <person name="Liolios K."/>
            <person name="Pagani I."/>
            <person name="Ivanova N."/>
            <person name="Mavromatis K."/>
            <person name="Pati A."/>
            <person name="Chen A."/>
            <person name="Palaniappan K."/>
            <person name="Land M."/>
            <person name="Hauser L."/>
            <person name="Chang Y.J."/>
            <person name="Jeffries C.D."/>
            <person name="Detter J.C."/>
            <person name="Beck B."/>
            <person name="Woyke T."/>
            <person name="Bristow J."/>
            <person name="Eisen J.A."/>
            <person name="Markowitz V."/>
            <person name="Hugenholtz P."/>
            <person name="Kyrpides N.C."/>
            <person name="Klenk H.P."/>
        </authorList>
    </citation>
    <scope>NUCLEOTIDE SEQUENCE [LARGE SCALE GENOMIC DNA]</scope>
    <source>
        <strain evidence="4">ATCC 43644 / DSM 9630 / IS1B</strain>
    </source>
</reference>
<dbReference type="SUPFAM" id="SSF55347">
    <property type="entry name" value="Glyceraldehyde-3-phosphate dehydrogenase-like, C-terminal domain"/>
    <property type="match status" value="1"/>
</dbReference>
<dbReference type="RefSeq" id="WP_013563001.1">
    <property type="nucleotide sequence ID" value="NC_014962.1"/>
</dbReference>
<sequence>MTRKLRVGMVGGGGPGNFFGAPHRRAILMDNSAELTAGALRSDPAGAIASAKELFFTRGYGDWASMIAEEAKLPEDQRIDYVTIVTPNHAHFGPADAAARAGMGVLCEKPLTLTLDEALALRKTVKQHDTPFVVAYTYTAFPMVMMARELVHDGTLGEIRKCEAWYPQGWLASKIEAQGQQQASWRVDPARSGASGCGGDIGTHAYEFIKFVAGLRAVRVQARTKTFVEGRALDDDFTVLAELSNGAIGTIAASQVTIGAQNDNGFRIIGTKGTLEWSITDHNTLKHFEAGQPVRLFRLGAEYGYLPETVKPYVRVPSGHPEGFHEALANLHRCLEWTIRARRGETVPRACPLPGIDDGVEGMAFIAAAVESGREDGRWVAVKPLD</sequence>
<keyword evidence="4" id="KW-1185">Reference proteome</keyword>
<evidence type="ECO:0000313" key="4">
    <source>
        <dbReference type="Proteomes" id="UP000008631"/>
    </source>
</evidence>
<protein>
    <submittedName>
        <fullName evidence="3">Oxidoreductase domain protein</fullName>
    </submittedName>
</protein>